<dbReference type="EMBL" id="CP070496">
    <property type="protein sequence ID" value="QSB04137.1"/>
    <property type="molecule type" value="Genomic_DNA"/>
</dbReference>
<feature type="transmembrane region" description="Helical" evidence="1">
    <location>
        <begin position="38"/>
        <end position="56"/>
    </location>
</feature>
<proteinExistence type="predicted"/>
<name>A0A895XGW0_9ACTN</name>
<keyword evidence="3" id="KW-1185">Reference proteome</keyword>
<evidence type="ECO:0000313" key="3">
    <source>
        <dbReference type="Proteomes" id="UP000662939"/>
    </source>
</evidence>
<dbReference type="AlphaFoldDB" id="A0A895XGW0"/>
<feature type="transmembrane region" description="Helical" evidence="1">
    <location>
        <begin position="7"/>
        <end position="26"/>
    </location>
</feature>
<evidence type="ECO:0000256" key="1">
    <source>
        <dbReference type="SAM" id="Phobius"/>
    </source>
</evidence>
<dbReference type="Proteomes" id="UP000662939">
    <property type="component" value="Chromosome"/>
</dbReference>
<organism evidence="2 3">
    <name type="scientific">Natronoglycomyces albus</name>
    <dbReference type="NCBI Taxonomy" id="2811108"/>
    <lineage>
        <taxon>Bacteria</taxon>
        <taxon>Bacillati</taxon>
        <taxon>Actinomycetota</taxon>
        <taxon>Actinomycetes</taxon>
        <taxon>Glycomycetales</taxon>
        <taxon>Glycomycetaceae</taxon>
        <taxon>Natronoglycomyces</taxon>
    </lineage>
</organism>
<feature type="transmembrane region" description="Helical" evidence="1">
    <location>
        <begin position="96"/>
        <end position="116"/>
    </location>
</feature>
<gene>
    <name evidence="2" type="ORF">JQS30_09960</name>
</gene>
<keyword evidence="1" id="KW-0812">Transmembrane</keyword>
<evidence type="ECO:0000313" key="2">
    <source>
        <dbReference type="EMBL" id="QSB04137.1"/>
    </source>
</evidence>
<dbReference type="KEGG" id="nav:JQS30_09960"/>
<feature type="transmembrane region" description="Helical" evidence="1">
    <location>
        <begin position="128"/>
        <end position="153"/>
    </location>
</feature>
<feature type="transmembrane region" description="Helical" evidence="1">
    <location>
        <begin position="63"/>
        <end position="84"/>
    </location>
</feature>
<keyword evidence="1" id="KW-0472">Membrane</keyword>
<sequence>MHIGQPLLRFLRAGIFAAVCVTVSAGLHRLAGGESISWLGYTAAALFIGAGAYVLAGRQRGITTILSACLTSQVLLHILFTLGADPAGAGTHTHHQPMAMVLLHAAAAGVSAVWLARGDAALAAFFDYLLLWLAPALIAFMAAAIPLVTSLVVRAKAECPRRSQLTGLALVAPRRGPPACVLI</sequence>
<reference evidence="2" key="1">
    <citation type="submission" date="2021-02" db="EMBL/GenBank/DDBJ databases">
        <title>Natronoglycomyces albus gen. nov., sp. nov, a haloalkaliphilic actinobacterium from a soda solonchak soil.</title>
        <authorList>
            <person name="Sorokin D.Y."/>
            <person name="Khijniak T.V."/>
            <person name="Zakharycheva A.P."/>
            <person name="Boueva O.V."/>
            <person name="Ariskina E.V."/>
            <person name="Hahnke R.L."/>
            <person name="Bunk B."/>
            <person name="Sproer C."/>
            <person name="Schumann P."/>
            <person name="Evtushenko L.I."/>
            <person name="Kublanov I.V."/>
        </authorList>
    </citation>
    <scope>NUCLEOTIDE SEQUENCE</scope>
    <source>
        <strain evidence="2">DSM 106290</strain>
    </source>
</reference>
<protein>
    <submittedName>
        <fullName evidence="2">Uncharacterized protein</fullName>
    </submittedName>
</protein>
<keyword evidence="1" id="KW-1133">Transmembrane helix</keyword>
<dbReference type="RefSeq" id="WP_213170136.1">
    <property type="nucleotide sequence ID" value="NZ_CP070496.1"/>
</dbReference>
<accession>A0A895XGW0</accession>